<protein>
    <recommendedName>
        <fullName evidence="3">histone acetyltransferase</fullName>
        <ecNumber evidence="3">2.3.1.48</ecNumber>
    </recommendedName>
</protein>
<keyword evidence="12" id="KW-0234">DNA repair</keyword>
<dbReference type="Gene3D" id="1.10.10.10">
    <property type="entry name" value="Winged helix-like DNA-binding domain superfamily/Winged helix DNA-binding domain"/>
    <property type="match status" value="1"/>
</dbReference>
<evidence type="ECO:0000256" key="7">
    <source>
        <dbReference type="ARBA" id="ARBA00022771"/>
    </source>
</evidence>
<keyword evidence="11" id="KW-0804">Transcription</keyword>
<dbReference type="InterPro" id="IPR002717">
    <property type="entry name" value="HAT_MYST-type"/>
</dbReference>
<evidence type="ECO:0000256" key="2">
    <source>
        <dbReference type="ARBA" id="ARBA00010107"/>
    </source>
</evidence>
<dbReference type="EMBL" id="OU892278">
    <property type="protein sequence ID" value="CAG9764192.1"/>
    <property type="molecule type" value="Genomic_DNA"/>
</dbReference>
<evidence type="ECO:0000313" key="19">
    <source>
        <dbReference type="Proteomes" id="UP001152799"/>
    </source>
</evidence>
<comment type="subcellular location">
    <subcellularLocation>
        <location evidence="1">Nucleus</location>
    </subcellularLocation>
</comment>
<dbReference type="GO" id="GO:0035267">
    <property type="term" value="C:NuA4 histone acetyltransferase complex"/>
    <property type="evidence" value="ECO:0007669"/>
    <property type="project" value="TreeGrafter"/>
</dbReference>
<keyword evidence="10" id="KW-0805">Transcription regulation</keyword>
<dbReference type="GO" id="GO:0140861">
    <property type="term" value="P:DNA repair-dependent chromatin remodeling"/>
    <property type="evidence" value="ECO:0007669"/>
    <property type="project" value="UniProtKB-ARBA"/>
</dbReference>
<dbReference type="EC" id="2.3.1.48" evidence="3"/>
<keyword evidence="9" id="KW-0007">Acetylation</keyword>
<dbReference type="InterPro" id="IPR016181">
    <property type="entry name" value="Acyl_CoA_acyltransferase"/>
</dbReference>
<evidence type="ECO:0000256" key="12">
    <source>
        <dbReference type="ARBA" id="ARBA00023204"/>
    </source>
</evidence>
<evidence type="ECO:0000256" key="3">
    <source>
        <dbReference type="ARBA" id="ARBA00013184"/>
    </source>
</evidence>
<feature type="compositionally biased region" description="Basic and acidic residues" evidence="16">
    <location>
        <begin position="85"/>
        <end position="95"/>
    </location>
</feature>
<keyword evidence="7" id="KW-0863">Zinc-finger</keyword>
<evidence type="ECO:0000256" key="6">
    <source>
        <dbReference type="ARBA" id="ARBA00022763"/>
    </source>
</evidence>
<dbReference type="Gene3D" id="3.40.630.30">
    <property type="match status" value="1"/>
</dbReference>
<dbReference type="PANTHER" id="PTHR10615">
    <property type="entry name" value="HISTONE ACETYLTRANSFERASE"/>
    <property type="match status" value="1"/>
</dbReference>
<keyword evidence="13" id="KW-0539">Nucleus</keyword>
<dbReference type="PROSITE" id="PS51726">
    <property type="entry name" value="MYST_HAT"/>
    <property type="match status" value="1"/>
</dbReference>
<dbReference type="PANTHER" id="PTHR10615:SF219">
    <property type="entry name" value="HISTONE ACETYLTRANSFERASE KAT5"/>
    <property type="match status" value="1"/>
</dbReference>
<dbReference type="FunFam" id="3.40.630.30:FF:000002">
    <property type="entry name" value="Histone acetyltransferase"/>
    <property type="match status" value="1"/>
</dbReference>
<dbReference type="OrthoDB" id="787137at2759"/>
<evidence type="ECO:0000256" key="1">
    <source>
        <dbReference type="ARBA" id="ARBA00004123"/>
    </source>
</evidence>
<accession>A0A9N9MJ79</accession>
<dbReference type="Pfam" id="PF17772">
    <property type="entry name" value="zf-MYST"/>
    <property type="match status" value="1"/>
</dbReference>
<dbReference type="InterPro" id="IPR016197">
    <property type="entry name" value="Chromo-like_dom_sf"/>
</dbReference>
<comment type="similarity">
    <text evidence="2">Belongs to the MYST (SAS/MOZ) family.</text>
</comment>
<evidence type="ECO:0000256" key="15">
    <source>
        <dbReference type="PIRSR" id="PIRSR602717-51"/>
    </source>
</evidence>
<dbReference type="SUPFAM" id="SSF55729">
    <property type="entry name" value="Acyl-CoA N-acyltransferases (Nat)"/>
    <property type="match status" value="1"/>
</dbReference>
<feature type="domain" description="MYST-type HAT" evidence="17">
    <location>
        <begin position="97"/>
        <end position="372"/>
    </location>
</feature>
<evidence type="ECO:0000313" key="18">
    <source>
        <dbReference type="EMBL" id="CAG9764192.1"/>
    </source>
</evidence>
<dbReference type="Pfam" id="PF11717">
    <property type="entry name" value="Tudor-knot"/>
    <property type="match status" value="1"/>
</dbReference>
<evidence type="ECO:0000256" key="16">
    <source>
        <dbReference type="SAM" id="MobiDB-lite"/>
    </source>
</evidence>
<dbReference type="Gene3D" id="3.30.60.60">
    <property type="entry name" value="N-acetyl transferase-like"/>
    <property type="match status" value="1"/>
</dbReference>
<dbReference type="InterPro" id="IPR000953">
    <property type="entry name" value="Chromo/chromo_shadow_dom"/>
</dbReference>
<evidence type="ECO:0000256" key="10">
    <source>
        <dbReference type="ARBA" id="ARBA00023015"/>
    </source>
</evidence>
<dbReference type="SUPFAM" id="SSF54160">
    <property type="entry name" value="Chromo domain-like"/>
    <property type="match status" value="1"/>
</dbReference>
<keyword evidence="8" id="KW-0862">Zinc</keyword>
<gene>
    <name evidence="18" type="ORF">CEUTPL_LOCUS4836</name>
</gene>
<keyword evidence="14" id="KW-0012">Acyltransferase</keyword>
<keyword evidence="5" id="KW-0479">Metal-binding</keyword>
<dbReference type="InterPro" id="IPR036388">
    <property type="entry name" value="WH-like_DNA-bd_sf"/>
</dbReference>
<dbReference type="FunFam" id="3.30.60.60:FF:000001">
    <property type="entry name" value="Histone acetyltransferase"/>
    <property type="match status" value="1"/>
</dbReference>
<evidence type="ECO:0000259" key="17">
    <source>
        <dbReference type="PROSITE" id="PS51726"/>
    </source>
</evidence>
<evidence type="ECO:0000256" key="14">
    <source>
        <dbReference type="ARBA" id="ARBA00023315"/>
    </source>
</evidence>
<reference evidence="18" key="1">
    <citation type="submission" date="2022-01" db="EMBL/GenBank/DDBJ databases">
        <authorList>
            <person name="King R."/>
        </authorList>
    </citation>
    <scope>NUCLEOTIDE SEQUENCE</scope>
</reference>
<sequence>MDKGSNFDAKPPLVAGCCVPVRKGLSNFEPAKIISTKIVDGTKWYYVHFEGFNKRLDEWITEESMDLEKVSFIGKKKPTGSSPAEPEKTKSTSVDHESMKNVQMIELGRYRIKPWYFSPYPKELVQFPCIYICEYCLAYKRSKVCLQRHLQKCLLPHPPGNEIYRKDNISFFEIDGQMNKQYSENLCLLAKLFLDHKLTYYDTQPFLFYILTVHDHAGYHIVGYFSKGKESTEGYNLACILTLPSYQKQGYGKLLIEFSYELSKIEGKTGSPEKPLSDLGMLSYKSYWEETILEAIRSIMEEPNPQLSIDQICTMTAITRQDVICTMRNLELIFYYKNQNVIILNEQIIERLDVMKKNNRIRIDPSAIRWTPRKWGKFK</sequence>
<dbReference type="GO" id="GO:0008270">
    <property type="term" value="F:zinc ion binding"/>
    <property type="evidence" value="ECO:0007669"/>
    <property type="project" value="UniProtKB-KW"/>
</dbReference>
<dbReference type="GO" id="GO:0000724">
    <property type="term" value="P:double-strand break repair via homologous recombination"/>
    <property type="evidence" value="ECO:0007669"/>
    <property type="project" value="TreeGrafter"/>
</dbReference>
<keyword evidence="4" id="KW-0808">Transferase</keyword>
<dbReference type="InterPro" id="IPR050603">
    <property type="entry name" value="MYST_HAT"/>
</dbReference>
<keyword evidence="6" id="KW-0227">DNA damage</keyword>
<dbReference type="InterPro" id="IPR025995">
    <property type="entry name" value="Tudor-knot"/>
</dbReference>
<feature type="active site" description="Proton donor/acceptor" evidence="15">
    <location>
        <position position="273"/>
    </location>
</feature>
<feature type="region of interest" description="Disordered" evidence="16">
    <location>
        <begin position="76"/>
        <end position="95"/>
    </location>
</feature>
<dbReference type="GO" id="GO:0046972">
    <property type="term" value="F:histone H4K16 acetyltransferase activity"/>
    <property type="evidence" value="ECO:0007669"/>
    <property type="project" value="TreeGrafter"/>
</dbReference>
<dbReference type="GO" id="GO:0005705">
    <property type="term" value="C:polytene chromosome interband"/>
    <property type="evidence" value="ECO:0007669"/>
    <property type="project" value="UniProtKB-ARBA"/>
</dbReference>
<dbReference type="SMART" id="SM00298">
    <property type="entry name" value="CHROMO"/>
    <property type="match status" value="1"/>
</dbReference>
<organism evidence="18 19">
    <name type="scientific">Ceutorhynchus assimilis</name>
    <name type="common">cabbage seed weevil</name>
    <dbReference type="NCBI Taxonomy" id="467358"/>
    <lineage>
        <taxon>Eukaryota</taxon>
        <taxon>Metazoa</taxon>
        <taxon>Ecdysozoa</taxon>
        <taxon>Arthropoda</taxon>
        <taxon>Hexapoda</taxon>
        <taxon>Insecta</taxon>
        <taxon>Pterygota</taxon>
        <taxon>Neoptera</taxon>
        <taxon>Endopterygota</taxon>
        <taxon>Coleoptera</taxon>
        <taxon>Polyphaga</taxon>
        <taxon>Cucujiformia</taxon>
        <taxon>Curculionidae</taxon>
        <taxon>Ceutorhynchinae</taxon>
        <taxon>Ceutorhynchus</taxon>
    </lineage>
</organism>
<dbReference type="FunFam" id="1.10.10.10:FF:000022">
    <property type="entry name" value="Histone acetyltransferase"/>
    <property type="match status" value="1"/>
</dbReference>
<dbReference type="InterPro" id="IPR040706">
    <property type="entry name" value="Zf-MYST"/>
</dbReference>
<dbReference type="GO" id="GO:0005634">
    <property type="term" value="C:nucleus"/>
    <property type="evidence" value="ECO:0007669"/>
    <property type="project" value="UniProtKB-SubCell"/>
</dbReference>
<proteinExistence type="inferred from homology"/>
<keyword evidence="19" id="KW-1185">Reference proteome</keyword>
<dbReference type="GO" id="GO:0006355">
    <property type="term" value="P:regulation of DNA-templated transcription"/>
    <property type="evidence" value="ECO:0007669"/>
    <property type="project" value="InterPro"/>
</dbReference>
<dbReference type="AlphaFoldDB" id="A0A9N9MJ79"/>
<evidence type="ECO:0000256" key="13">
    <source>
        <dbReference type="ARBA" id="ARBA00023242"/>
    </source>
</evidence>
<evidence type="ECO:0000256" key="4">
    <source>
        <dbReference type="ARBA" id="ARBA00022679"/>
    </source>
</evidence>
<dbReference type="GO" id="GO:0003682">
    <property type="term" value="F:chromatin binding"/>
    <property type="evidence" value="ECO:0007669"/>
    <property type="project" value="UniProtKB-ARBA"/>
</dbReference>
<dbReference type="Proteomes" id="UP001152799">
    <property type="component" value="Chromosome 2"/>
</dbReference>
<dbReference type="CDD" id="cd04301">
    <property type="entry name" value="NAT_SF"/>
    <property type="match status" value="1"/>
</dbReference>
<evidence type="ECO:0000256" key="5">
    <source>
        <dbReference type="ARBA" id="ARBA00022723"/>
    </source>
</evidence>
<dbReference type="Gene3D" id="2.30.30.140">
    <property type="match status" value="1"/>
</dbReference>
<dbReference type="FunFam" id="2.30.30.140:FF:000013">
    <property type="entry name" value="Histone acetyltransferase"/>
    <property type="match status" value="1"/>
</dbReference>
<name>A0A9N9MJ79_9CUCU</name>
<dbReference type="Pfam" id="PF01853">
    <property type="entry name" value="MOZ_SAS"/>
    <property type="match status" value="1"/>
</dbReference>
<evidence type="ECO:0000256" key="9">
    <source>
        <dbReference type="ARBA" id="ARBA00022990"/>
    </source>
</evidence>
<evidence type="ECO:0000256" key="11">
    <source>
        <dbReference type="ARBA" id="ARBA00023163"/>
    </source>
</evidence>
<evidence type="ECO:0000256" key="8">
    <source>
        <dbReference type="ARBA" id="ARBA00022833"/>
    </source>
</evidence>